<dbReference type="InterPro" id="IPR003594">
    <property type="entry name" value="HATPase_dom"/>
</dbReference>
<dbReference type="RefSeq" id="WP_190259268.1">
    <property type="nucleotide sequence ID" value="NZ_QFGA01000003.1"/>
</dbReference>
<dbReference type="Gene3D" id="3.60.40.10">
    <property type="entry name" value="PPM-type phosphatase domain"/>
    <property type="match status" value="1"/>
</dbReference>
<dbReference type="Pfam" id="PF13581">
    <property type="entry name" value="HATPase_c_2"/>
    <property type="match status" value="1"/>
</dbReference>
<dbReference type="AlphaFoldDB" id="A0A4Y7R8H8"/>
<evidence type="ECO:0000259" key="1">
    <source>
        <dbReference type="Pfam" id="PF13581"/>
    </source>
</evidence>
<dbReference type="SUPFAM" id="SSF81606">
    <property type="entry name" value="PP2C-like"/>
    <property type="match status" value="1"/>
</dbReference>
<accession>A0A4Y7R8H8</accession>
<feature type="domain" description="Histidine kinase/HSP90-like ATPase" evidence="1">
    <location>
        <begin position="16"/>
        <end position="127"/>
    </location>
</feature>
<dbReference type="PANTHER" id="PTHR35801">
    <property type="entry name" value="PHOSPHOSERINE PHOSPHATASE RSBX"/>
    <property type="match status" value="1"/>
</dbReference>
<keyword evidence="2" id="KW-0808">Transferase</keyword>
<organism evidence="2 3">
    <name type="scientific">Pelotomaculum schinkii</name>
    <dbReference type="NCBI Taxonomy" id="78350"/>
    <lineage>
        <taxon>Bacteria</taxon>
        <taxon>Bacillati</taxon>
        <taxon>Bacillota</taxon>
        <taxon>Clostridia</taxon>
        <taxon>Eubacteriales</taxon>
        <taxon>Desulfotomaculaceae</taxon>
        <taxon>Pelotomaculum</taxon>
    </lineage>
</organism>
<dbReference type="InterPro" id="IPR036890">
    <property type="entry name" value="HATPase_C_sf"/>
</dbReference>
<proteinExistence type="predicted"/>
<dbReference type="EC" id="2.7.11.1" evidence="2"/>
<dbReference type="CDD" id="cd16934">
    <property type="entry name" value="HATPase_RsbT-like"/>
    <property type="match status" value="1"/>
</dbReference>
<name>A0A4Y7R8H8_9FIRM</name>
<evidence type="ECO:0000313" key="2">
    <source>
        <dbReference type="EMBL" id="TEB04993.1"/>
    </source>
</evidence>
<keyword evidence="2" id="KW-0418">Kinase</keyword>
<dbReference type="EMBL" id="QFGA01000003">
    <property type="protein sequence ID" value="TEB04993.1"/>
    <property type="molecule type" value="Genomic_DNA"/>
</dbReference>
<reference evidence="2 3" key="1">
    <citation type="journal article" date="2018" name="Environ. Microbiol.">
        <title>Novel energy conservation strategies and behaviour of Pelotomaculum schinkii driving syntrophic propionate catabolism.</title>
        <authorList>
            <person name="Hidalgo-Ahumada C.A.P."/>
            <person name="Nobu M.K."/>
            <person name="Narihiro T."/>
            <person name="Tamaki H."/>
            <person name="Liu W.T."/>
            <person name="Kamagata Y."/>
            <person name="Stams A.J.M."/>
            <person name="Imachi H."/>
            <person name="Sousa D.Z."/>
        </authorList>
    </citation>
    <scope>NUCLEOTIDE SEQUENCE [LARGE SCALE GENOMIC DNA]</scope>
    <source>
        <strain evidence="2 3">HH</strain>
    </source>
</reference>
<dbReference type="SUPFAM" id="SSF55874">
    <property type="entry name" value="ATPase domain of HSP90 chaperone/DNA topoisomerase II/histidine kinase"/>
    <property type="match status" value="1"/>
</dbReference>
<dbReference type="InterPro" id="IPR039248">
    <property type="entry name" value="Ptase_RsbX"/>
</dbReference>
<dbReference type="InterPro" id="IPR036457">
    <property type="entry name" value="PPM-type-like_dom_sf"/>
</dbReference>
<keyword evidence="3" id="KW-1185">Reference proteome</keyword>
<gene>
    <name evidence="2" type="primary">rsbT_2</name>
    <name evidence="2" type="ORF">Psch_03756</name>
</gene>
<sequence length="350" mass="38289">MMPLPSCCRVSVSHLSDANEARRLVKAMASKLGFGMRESEEFAIVVSELASNLVKHATSGQLTLTPLEEGGRFGIKIESQDNGPGIADVERAITDGFSTTGSLGYGLGSVNRLMDEFEIQPGPDGKTGTQITCLRWRREHARKTEECPLAFGVATRAYRNTELNGDTFVVRRSNKFALVALIDGLGHGQYAKIAAQAAREYIENHYDQPLEALFRGAGRACRATRGVVMALARFDWKAETISLTFASVGNIEARVFGSPAPMNFIVQRGVVGLNAPDPVITGNIWDSDYILVLHTDGVRTKWCWNDFPELADLPASPAARRLLQALAKDNDDATVIVVRKSFTNRVIPYD</sequence>
<dbReference type="GO" id="GO:0004674">
    <property type="term" value="F:protein serine/threonine kinase activity"/>
    <property type="evidence" value="ECO:0007669"/>
    <property type="project" value="UniProtKB-EC"/>
</dbReference>
<dbReference type="PANTHER" id="PTHR35801:SF1">
    <property type="entry name" value="PHOSPHOSERINE PHOSPHATASE RSBX"/>
    <property type="match status" value="1"/>
</dbReference>
<evidence type="ECO:0000313" key="3">
    <source>
        <dbReference type="Proteomes" id="UP000298324"/>
    </source>
</evidence>
<dbReference type="Proteomes" id="UP000298324">
    <property type="component" value="Unassembled WGS sequence"/>
</dbReference>
<protein>
    <submittedName>
        <fullName evidence="2">Serine/threonine-protein kinase RsbT</fullName>
        <ecNumber evidence="2">2.7.11.1</ecNumber>
    </submittedName>
</protein>
<comment type="caution">
    <text evidence="2">The sequence shown here is derived from an EMBL/GenBank/DDBJ whole genome shotgun (WGS) entry which is preliminary data.</text>
</comment>
<dbReference type="Gene3D" id="3.30.565.10">
    <property type="entry name" value="Histidine kinase-like ATPase, C-terminal domain"/>
    <property type="match status" value="1"/>
</dbReference>